<comment type="similarity">
    <text evidence="1">Belongs to the SCO1/2 family.</text>
</comment>
<reference evidence="6 7" key="1">
    <citation type="submission" date="2017-04" db="EMBL/GenBank/DDBJ databases">
        <authorList>
            <person name="Afonso C.L."/>
            <person name="Miller P.J."/>
            <person name="Scott M.A."/>
            <person name="Spackman E."/>
            <person name="Goraichik I."/>
            <person name="Dimitrov K.M."/>
            <person name="Suarez D.L."/>
            <person name="Swayne D.E."/>
        </authorList>
    </citation>
    <scope>NUCLEOTIDE SEQUENCE [LARGE SCALE GENOMIC DNA]</scope>
    <source>
        <strain evidence="6 7">USBA 355</strain>
    </source>
</reference>
<feature type="disulfide bond" description="Redox-active" evidence="4">
    <location>
        <begin position="81"/>
        <end position="85"/>
    </location>
</feature>
<proteinExistence type="inferred from homology"/>
<dbReference type="Pfam" id="PF02630">
    <property type="entry name" value="SCO1-SenC"/>
    <property type="match status" value="1"/>
</dbReference>
<evidence type="ECO:0000313" key="7">
    <source>
        <dbReference type="Proteomes" id="UP000192917"/>
    </source>
</evidence>
<dbReference type="InterPro" id="IPR003782">
    <property type="entry name" value="SCO1/SenC"/>
</dbReference>
<evidence type="ECO:0000256" key="3">
    <source>
        <dbReference type="PIRSR" id="PIRSR603782-1"/>
    </source>
</evidence>
<evidence type="ECO:0000313" key="6">
    <source>
        <dbReference type="EMBL" id="SMF15969.1"/>
    </source>
</evidence>
<feature type="binding site" evidence="3">
    <location>
        <position position="81"/>
    </location>
    <ligand>
        <name>Cu cation</name>
        <dbReference type="ChEBI" id="CHEBI:23378"/>
    </ligand>
</feature>
<accession>A0A1Y6BRD4</accession>
<dbReference type="GO" id="GO:0046872">
    <property type="term" value="F:metal ion binding"/>
    <property type="evidence" value="ECO:0007669"/>
    <property type="project" value="UniProtKB-KW"/>
</dbReference>
<dbReference type="InterPro" id="IPR036249">
    <property type="entry name" value="Thioredoxin-like_sf"/>
</dbReference>
<dbReference type="CDD" id="cd02968">
    <property type="entry name" value="SCO"/>
    <property type="match status" value="1"/>
</dbReference>
<evidence type="ECO:0000259" key="5">
    <source>
        <dbReference type="PROSITE" id="PS51352"/>
    </source>
</evidence>
<dbReference type="SUPFAM" id="SSF52833">
    <property type="entry name" value="Thioredoxin-like"/>
    <property type="match status" value="1"/>
</dbReference>
<evidence type="ECO:0000256" key="1">
    <source>
        <dbReference type="ARBA" id="ARBA00010996"/>
    </source>
</evidence>
<keyword evidence="7" id="KW-1185">Reference proteome</keyword>
<dbReference type="InterPro" id="IPR013766">
    <property type="entry name" value="Thioredoxin_domain"/>
</dbReference>
<name>A0A1Y6BRD4_9PROT</name>
<sequence length="224" mass="24038">MVFPFSVPTRARRGLAALLGLCLLAAGLTGCRDESDWHNTDVSGSLPDLAFTMTRAEDGKTVTADDYRGKVALLYFGYTFCPDICPLTLANVAKVLDEMGEAAKQVRVLFVTVDPDRDTLTVLKDYTAAFGPQVDGLRGSPDQLAALARRYRVAYSVKPGKEAGSFEVTHSPAVYVFDQKGKARLLATSLDTAAPEIVGTAADLKRLAEGSGGGGPFAWLRRLF</sequence>
<feature type="binding site" evidence="3">
    <location>
        <position position="85"/>
    </location>
    <ligand>
        <name>Cu cation</name>
        <dbReference type="ChEBI" id="CHEBI:23378"/>
    </ligand>
</feature>
<dbReference type="AlphaFoldDB" id="A0A1Y6BRD4"/>
<feature type="binding site" evidence="3">
    <location>
        <position position="170"/>
    </location>
    <ligand>
        <name>Cu cation</name>
        <dbReference type="ChEBI" id="CHEBI:23378"/>
    </ligand>
</feature>
<organism evidence="6 7">
    <name type="scientific">Tistlia consotensis USBA 355</name>
    <dbReference type="NCBI Taxonomy" id="560819"/>
    <lineage>
        <taxon>Bacteria</taxon>
        <taxon>Pseudomonadati</taxon>
        <taxon>Pseudomonadota</taxon>
        <taxon>Alphaproteobacteria</taxon>
        <taxon>Rhodospirillales</taxon>
        <taxon>Rhodovibrionaceae</taxon>
        <taxon>Tistlia</taxon>
    </lineage>
</organism>
<dbReference type="Gene3D" id="3.40.30.10">
    <property type="entry name" value="Glutaredoxin"/>
    <property type="match status" value="1"/>
</dbReference>
<dbReference type="PANTHER" id="PTHR12151:SF25">
    <property type="entry name" value="LINALOOL DEHYDRATASE_ISOMERASE DOMAIN-CONTAINING PROTEIN"/>
    <property type="match status" value="1"/>
</dbReference>
<dbReference type="RefSeq" id="WP_085122452.1">
    <property type="nucleotide sequence ID" value="NZ_FWZX01000006.1"/>
</dbReference>
<dbReference type="STRING" id="560819.SAMN05428998_10616"/>
<keyword evidence="2 3" id="KW-0186">Copper</keyword>
<dbReference type="Proteomes" id="UP000192917">
    <property type="component" value="Unassembled WGS sequence"/>
</dbReference>
<dbReference type="PROSITE" id="PS51352">
    <property type="entry name" value="THIOREDOXIN_2"/>
    <property type="match status" value="1"/>
</dbReference>
<feature type="domain" description="Thioredoxin" evidence="5">
    <location>
        <begin position="40"/>
        <end position="213"/>
    </location>
</feature>
<evidence type="ECO:0000256" key="4">
    <source>
        <dbReference type="PIRSR" id="PIRSR603782-2"/>
    </source>
</evidence>
<evidence type="ECO:0000256" key="2">
    <source>
        <dbReference type="ARBA" id="ARBA00023008"/>
    </source>
</evidence>
<dbReference type="EMBL" id="FWZX01000006">
    <property type="protein sequence ID" value="SMF15969.1"/>
    <property type="molecule type" value="Genomic_DNA"/>
</dbReference>
<protein>
    <submittedName>
        <fullName evidence="6">Protein SCO1/2</fullName>
    </submittedName>
</protein>
<keyword evidence="4" id="KW-1015">Disulfide bond</keyword>
<gene>
    <name evidence="6" type="ORF">SAMN05428998_10616</name>
</gene>
<dbReference type="PANTHER" id="PTHR12151">
    <property type="entry name" value="ELECTRON TRANSPORT PROTIN SCO1/SENC FAMILY MEMBER"/>
    <property type="match status" value="1"/>
</dbReference>
<keyword evidence="3" id="KW-0479">Metal-binding</keyword>